<dbReference type="Pfam" id="PF05159">
    <property type="entry name" value="Capsule_synth"/>
    <property type="match status" value="1"/>
</dbReference>
<protein>
    <submittedName>
        <fullName evidence="1">Uncharacterized protein</fullName>
    </submittedName>
</protein>
<dbReference type="EMBL" id="UINC01177126">
    <property type="protein sequence ID" value="SVD84588.1"/>
    <property type="molecule type" value="Genomic_DNA"/>
</dbReference>
<dbReference type="GO" id="GO:0015774">
    <property type="term" value="P:polysaccharide transport"/>
    <property type="evidence" value="ECO:0007669"/>
    <property type="project" value="InterPro"/>
</dbReference>
<evidence type="ECO:0000313" key="1">
    <source>
        <dbReference type="EMBL" id="SVD84588.1"/>
    </source>
</evidence>
<dbReference type="InterPro" id="IPR007833">
    <property type="entry name" value="Capsule_polysaccharide_synth"/>
</dbReference>
<name>A0A382YQ02_9ZZZZ</name>
<gene>
    <name evidence="1" type="ORF">METZ01_LOCUS437442</name>
</gene>
<accession>A0A382YQ02</accession>
<proteinExistence type="predicted"/>
<organism evidence="1">
    <name type="scientific">marine metagenome</name>
    <dbReference type="NCBI Taxonomy" id="408172"/>
    <lineage>
        <taxon>unclassified sequences</taxon>
        <taxon>metagenomes</taxon>
        <taxon>ecological metagenomes</taxon>
    </lineage>
</organism>
<sequence>NFSENEILCILERECKLFEEILENPPDFVLMFTPFFHHEALFYDLCKFKNVKVLDIYQSRLPSHSVISLKDKLQKFNTFQNDDSFESFSDLRRYVNNIASKDNFGFQNQDFQNSKKNLVKAGLNFLLNPDYKLPQTHYTYFGRTKFKVLQNYSMNSLKVKRRKKFIDNNFIFKPTGEKFVLYPLQLDSESSLLINSPFHINQIEIIKNIAKSLPINYKLYVKEHPSAKYRNWRSIETYEKISSLPNVQLVHPEAESNNFLEK</sequence>
<dbReference type="GO" id="GO:0000271">
    <property type="term" value="P:polysaccharide biosynthetic process"/>
    <property type="evidence" value="ECO:0007669"/>
    <property type="project" value="InterPro"/>
</dbReference>
<dbReference type="AlphaFoldDB" id="A0A382YQ02"/>
<feature type="non-terminal residue" evidence="1">
    <location>
        <position position="1"/>
    </location>
</feature>
<feature type="non-terminal residue" evidence="1">
    <location>
        <position position="262"/>
    </location>
</feature>
<reference evidence="1" key="1">
    <citation type="submission" date="2018-05" db="EMBL/GenBank/DDBJ databases">
        <authorList>
            <person name="Lanie J.A."/>
            <person name="Ng W.-L."/>
            <person name="Kazmierczak K.M."/>
            <person name="Andrzejewski T.M."/>
            <person name="Davidsen T.M."/>
            <person name="Wayne K.J."/>
            <person name="Tettelin H."/>
            <person name="Glass J.I."/>
            <person name="Rusch D."/>
            <person name="Podicherti R."/>
            <person name="Tsui H.-C.T."/>
            <person name="Winkler M.E."/>
        </authorList>
    </citation>
    <scope>NUCLEOTIDE SEQUENCE</scope>
</reference>